<dbReference type="NCBIfam" id="TIGR02436">
    <property type="entry name" value="four helix bundle protein"/>
    <property type="match status" value="1"/>
</dbReference>
<dbReference type="PANTHER" id="PTHR38471:SF2">
    <property type="entry name" value="FOUR HELIX BUNDLE PROTEIN"/>
    <property type="match status" value="1"/>
</dbReference>
<dbReference type="Pfam" id="PF05635">
    <property type="entry name" value="23S_rRNA_IVP"/>
    <property type="match status" value="1"/>
</dbReference>
<dbReference type="Gene3D" id="1.20.1440.60">
    <property type="entry name" value="23S rRNA-intervening sequence"/>
    <property type="match status" value="1"/>
</dbReference>
<evidence type="ECO:0008006" key="2">
    <source>
        <dbReference type="Google" id="ProtNLM"/>
    </source>
</evidence>
<reference evidence="1" key="1">
    <citation type="journal article" date="2014" name="Front. Microbiol.">
        <title>High frequency of phylogenetically diverse reductive dehalogenase-homologous genes in deep subseafloor sedimentary metagenomes.</title>
        <authorList>
            <person name="Kawai M."/>
            <person name="Futagami T."/>
            <person name="Toyoda A."/>
            <person name="Takaki Y."/>
            <person name="Nishi S."/>
            <person name="Hori S."/>
            <person name="Arai W."/>
            <person name="Tsubouchi T."/>
            <person name="Morono Y."/>
            <person name="Uchiyama I."/>
            <person name="Ito T."/>
            <person name="Fujiyama A."/>
            <person name="Inagaki F."/>
            <person name="Takami H."/>
        </authorList>
    </citation>
    <scope>NUCLEOTIDE SEQUENCE</scope>
    <source>
        <strain evidence="1">Expedition CK06-06</strain>
    </source>
</reference>
<sequence>TIMAKIERFEDIEAWKAAREIAQQVYRVTRSGDFARDFGLRDQVQRAAVSIMANIAEGFDSGSNKEFIKFLGYALRSATEVQSHLYVALDEGYLDQEKFNMLFALTTKCKNLVSGFSRYLRSHPKSRSVEPRTLNIEQ</sequence>
<dbReference type="InterPro" id="IPR012657">
    <property type="entry name" value="23S_rRNA-intervening_sequence"/>
</dbReference>
<dbReference type="AlphaFoldDB" id="X1AKB5"/>
<accession>X1AKB5</accession>
<evidence type="ECO:0000313" key="1">
    <source>
        <dbReference type="EMBL" id="GAG82965.1"/>
    </source>
</evidence>
<dbReference type="SUPFAM" id="SSF158446">
    <property type="entry name" value="IVS-encoded protein-like"/>
    <property type="match status" value="1"/>
</dbReference>
<dbReference type="InterPro" id="IPR036583">
    <property type="entry name" value="23S_rRNA_IVS_sf"/>
</dbReference>
<proteinExistence type="predicted"/>
<feature type="non-terminal residue" evidence="1">
    <location>
        <position position="1"/>
    </location>
</feature>
<gene>
    <name evidence="1" type="ORF">S01H4_26207</name>
</gene>
<dbReference type="EMBL" id="BART01012597">
    <property type="protein sequence ID" value="GAG82965.1"/>
    <property type="molecule type" value="Genomic_DNA"/>
</dbReference>
<protein>
    <recommendedName>
        <fullName evidence="2">Four helix bundle protein</fullName>
    </recommendedName>
</protein>
<name>X1AKB5_9ZZZZ</name>
<dbReference type="PANTHER" id="PTHR38471">
    <property type="entry name" value="FOUR HELIX BUNDLE PROTEIN"/>
    <property type="match status" value="1"/>
</dbReference>
<organism evidence="1">
    <name type="scientific">marine sediment metagenome</name>
    <dbReference type="NCBI Taxonomy" id="412755"/>
    <lineage>
        <taxon>unclassified sequences</taxon>
        <taxon>metagenomes</taxon>
        <taxon>ecological metagenomes</taxon>
    </lineage>
</organism>
<dbReference type="CDD" id="cd16377">
    <property type="entry name" value="23S_rRNA_IVP_like"/>
    <property type="match status" value="1"/>
</dbReference>
<comment type="caution">
    <text evidence="1">The sequence shown here is derived from an EMBL/GenBank/DDBJ whole genome shotgun (WGS) entry which is preliminary data.</text>
</comment>